<evidence type="ECO:0000259" key="1">
    <source>
        <dbReference type="PROSITE" id="PS50097"/>
    </source>
</evidence>
<dbReference type="PROSITE" id="PS50144">
    <property type="entry name" value="MATH"/>
    <property type="match status" value="1"/>
</dbReference>
<name>A0AAN5CFK8_9BILA</name>
<evidence type="ECO:0000259" key="2">
    <source>
        <dbReference type="PROSITE" id="PS50144"/>
    </source>
</evidence>
<keyword evidence="4" id="KW-1185">Reference proteome</keyword>
<reference evidence="4" key="1">
    <citation type="submission" date="2022-10" db="EMBL/GenBank/DDBJ databases">
        <title>Genome assembly of Pristionchus species.</title>
        <authorList>
            <person name="Yoshida K."/>
            <person name="Sommer R.J."/>
        </authorList>
    </citation>
    <scope>NUCLEOTIDE SEQUENCE [LARGE SCALE GENOMIC DNA]</scope>
    <source>
        <strain evidence="4">RS5460</strain>
    </source>
</reference>
<dbReference type="EMBL" id="BTRK01000003">
    <property type="protein sequence ID" value="GMR44405.1"/>
    <property type="molecule type" value="Genomic_DNA"/>
</dbReference>
<dbReference type="PROSITE" id="PS50097">
    <property type="entry name" value="BTB"/>
    <property type="match status" value="1"/>
</dbReference>
<dbReference type="InterPro" id="IPR002083">
    <property type="entry name" value="MATH/TRAF_dom"/>
</dbReference>
<proteinExistence type="predicted"/>
<evidence type="ECO:0008006" key="5">
    <source>
        <dbReference type="Google" id="ProtNLM"/>
    </source>
</evidence>
<dbReference type="SUPFAM" id="SSF54695">
    <property type="entry name" value="POZ domain"/>
    <property type="match status" value="1"/>
</dbReference>
<dbReference type="InterPro" id="IPR011333">
    <property type="entry name" value="SKP1/BTB/POZ_sf"/>
</dbReference>
<dbReference type="AlphaFoldDB" id="A0AAN5CFK8"/>
<feature type="non-terminal residue" evidence="3">
    <location>
        <position position="79"/>
    </location>
</feature>
<accession>A0AAN5CFK8</accession>
<dbReference type="InterPro" id="IPR000210">
    <property type="entry name" value="BTB/POZ_dom"/>
</dbReference>
<feature type="non-terminal residue" evidence="3">
    <location>
        <position position="1"/>
    </location>
</feature>
<dbReference type="Proteomes" id="UP001328107">
    <property type="component" value="Unassembled WGS sequence"/>
</dbReference>
<protein>
    <recommendedName>
        <fullName evidence="5">BTB domain-containing protein</fullName>
    </recommendedName>
</protein>
<feature type="domain" description="MATH" evidence="2">
    <location>
        <begin position="1"/>
        <end position="21"/>
    </location>
</feature>
<dbReference type="PANTHER" id="PTHR47022">
    <property type="entry name" value="BTB AND MATH DOMAIN-CONTAINING PROTEIN 36-RELATED"/>
    <property type="match status" value="1"/>
</dbReference>
<evidence type="ECO:0000313" key="4">
    <source>
        <dbReference type="Proteomes" id="UP001328107"/>
    </source>
</evidence>
<sequence length="79" mass="8662">WDTLTHPGFVVNDTLTMEFHIAIISSKGGESIPDPGIFDAPNRQSNVILNIGGKKSHLSKELLAIHSSFFDTLFFGDFA</sequence>
<feature type="domain" description="BTB" evidence="1">
    <location>
        <begin position="45"/>
        <end position="79"/>
    </location>
</feature>
<gene>
    <name evidence="3" type="ORF">PMAYCL1PPCAC_14600</name>
</gene>
<organism evidence="3 4">
    <name type="scientific">Pristionchus mayeri</name>
    <dbReference type="NCBI Taxonomy" id="1317129"/>
    <lineage>
        <taxon>Eukaryota</taxon>
        <taxon>Metazoa</taxon>
        <taxon>Ecdysozoa</taxon>
        <taxon>Nematoda</taxon>
        <taxon>Chromadorea</taxon>
        <taxon>Rhabditida</taxon>
        <taxon>Rhabditina</taxon>
        <taxon>Diplogasteromorpha</taxon>
        <taxon>Diplogasteroidea</taxon>
        <taxon>Neodiplogasteridae</taxon>
        <taxon>Pristionchus</taxon>
    </lineage>
</organism>
<dbReference type="PANTHER" id="PTHR47022:SF1">
    <property type="entry name" value="BTB AND MATH DOMAIN-CONTAINING PROTEIN 36-RELATED"/>
    <property type="match status" value="1"/>
</dbReference>
<evidence type="ECO:0000313" key="3">
    <source>
        <dbReference type="EMBL" id="GMR44405.1"/>
    </source>
</evidence>
<comment type="caution">
    <text evidence="3">The sequence shown here is derived from an EMBL/GenBank/DDBJ whole genome shotgun (WGS) entry which is preliminary data.</text>
</comment>